<dbReference type="PANTHER" id="PTHR43046">
    <property type="entry name" value="GDP-MANNOSE MANNOSYL HYDROLASE"/>
    <property type="match status" value="1"/>
</dbReference>
<accession>A0A9W5Y6E4</accession>
<organism evidence="4 5">
    <name type="scientific">Clostridium folliculivorans</name>
    <dbReference type="NCBI Taxonomy" id="2886038"/>
    <lineage>
        <taxon>Bacteria</taxon>
        <taxon>Bacillati</taxon>
        <taxon>Bacillota</taxon>
        <taxon>Clostridia</taxon>
        <taxon>Eubacteriales</taxon>
        <taxon>Clostridiaceae</taxon>
        <taxon>Clostridium</taxon>
    </lineage>
</organism>
<evidence type="ECO:0000256" key="1">
    <source>
        <dbReference type="ARBA" id="ARBA00001946"/>
    </source>
</evidence>
<dbReference type="PROSITE" id="PS51462">
    <property type="entry name" value="NUDIX"/>
    <property type="match status" value="1"/>
</dbReference>
<proteinExistence type="predicted"/>
<dbReference type="InterPro" id="IPR015797">
    <property type="entry name" value="NUDIX_hydrolase-like_dom_sf"/>
</dbReference>
<reference evidence="4" key="1">
    <citation type="journal article" date="2023" name="Int. J. Syst. Evol. Microbiol.">
        <title>&lt;i&gt;Clostridium folliculivorans&lt;/i&gt; sp. nov., isolated from soil samples of an organic paddy in Japan.</title>
        <authorList>
            <person name="Tazawa J."/>
            <person name="Kobayashi H."/>
            <person name="Tanizawa Y."/>
            <person name="Uchino A."/>
            <person name="Tanaka F."/>
            <person name="Urashima Y."/>
            <person name="Miura S."/>
            <person name="Sakamoto M."/>
            <person name="Ohkuma M."/>
            <person name="Tohno M."/>
        </authorList>
    </citation>
    <scope>NUCLEOTIDE SEQUENCE</scope>
    <source>
        <strain evidence="4">D1-1</strain>
    </source>
</reference>
<dbReference type="RefSeq" id="WP_261854367.1">
    <property type="nucleotide sequence ID" value="NZ_BQXY01000012.1"/>
</dbReference>
<feature type="domain" description="Nudix hydrolase" evidence="3">
    <location>
        <begin position="2"/>
        <end position="141"/>
    </location>
</feature>
<dbReference type="Gene3D" id="3.90.79.10">
    <property type="entry name" value="Nucleoside Triphosphate Pyrophosphohydrolase"/>
    <property type="match status" value="1"/>
</dbReference>
<evidence type="ECO:0000256" key="2">
    <source>
        <dbReference type="ARBA" id="ARBA00022801"/>
    </source>
</evidence>
<evidence type="ECO:0000313" key="5">
    <source>
        <dbReference type="Proteomes" id="UP001057868"/>
    </source>
</evidence>
<dbReference type="AlphaFoldDB" id="A0A9W5Y6E4"/>
<comment type="cofactor">
    <cofactor evidence="1">
        <name>Mg(2+)</name>
        <dbReference type="ChEBI" id="CHEBI:18420"/>
    </cofactor>
</comment>
<keyword evidence="5" id="KW-1185">Reference proteome</keyword>
<dbReference type="PANTHER" id="PTHR43046:SF14">
    <property type="entry name" value="MUTT_NUDIX FAMILY PROTEIN"/>
    <property type="match status" value="1"/>
</dbReference>
<evidence type="ECO:0000259" key="3">
    <source>
        <dbReference type="PROSITE" id="PS51462"/>
    </source>
</evidence>
<gene>
    <name evidence="4" type="ORF">CFOLD11_43350</name>
</gene>
<dbReference type="GO" id="GO:0016787">
    <property type="term" value="F:hydrolase activity"/>
    <property type="evidence" value="ECO:0007669"/>
    <property type="project" value="UniProtKB-KW"/>
</dbReference>
<dbReference type="EMBL" id="BQXY01000012">
    <property type="protein sequence ID" value="GKU27508.1"/>
    <property type="molecule type" value="Genomic_DNA"/>
</dbReference>
<protein>
    <submittedName>
        <fullName evidence="4">DNA mismatch repair protein MutT</fullName>
    </submittedName>
</protein>
<dbReference type="Pfam" id="PF00293">
    <property type="entry name" value="NUDIX"/>
    <property type="match status" value="1"/>
</dbReference>
<comment type="caution">
    <text evidence="4">The sequence shown here is derived from an EMBL/GenBank/DDBJ whole genome shotgun (WGS) entry which is preliminary data.</text>
</comment>
<dbReference type="InterPro" id="IPR000086">
    <property type="entry name" value="NUDIX_hydrolase_dom"/>
</dbReference>
<sequence length="159" mass="18457">MSIRSTAKAIIVNKDKVLLNKCFDEYNGEYYSLPGGGQHTYETLHEAVIRECLEETGYSVIPKRFTALCEEICENPLTRELYPEYIHKMYHIFLCELANDIVKTPTEVDDMQICSEWIEIDHLCKIRLLPTVLNNNIDIMIKNETPLFLGAERIQYNHG</sequence>
<evidence type="ECO:0000313" key="4">
    <source>
        <dbReference type="EMBL" id="GKU27508.1"/>
    </source>
</evidence>
<dbReference type="SUPFAM" id="SSF55811">
    <property type="entry name" value="Nudix"/>
    <property type="match status" value="1"/>
</dbReference>
<name>A0A9W5Y6E4_9CLOT</name>
<dbReference type="Proteomes" id="UP001057868">
    <property type="component" value="Unassembled WGS sequence"/>
</dbReference>
<keyword evidence="2" id="KW-0378">Hydrolase</keyword>